<gene>
    <name evidence="1" type="ORF">SAMN04488072_101434</name>
</gene>
<reference evidence="1 2" key="1">
    <citation type="submission" date="2016-10" db="EMBL/GenBank/DDBJ databases">
        <authorList>
            <person name="de Groot N.N."/>
        </authorList>
    </citation>
    <scope>NUCLEOTIDE SEQUENCE [LARGE SCALE GENOMIC DNA]</scope>
    <source>
        <strain evidence="1 2">CGMCC 1.3702</strain>
    </source>
</reference>
<organism evidence="1 2">
    <name type="scientific">Lentibacillus halodurans</name>
    <dbReference type="NCBI Taxonomy" id="237679"/>
    <lineage>
        <taxon>Bacteria</taxon>
        <taxon>Bacillati</taxon>
        <taxon>Bacillota</taxon>
        <taxon>Bacilli</taxon>
        <taxon>Bacillales</taxon>
        <taxon>Bacillaceae</taxon>
        <taxon>Lentibacillus</taxon>
    </lineage>
</organism>
<keyword evidence="2" id="KW-1185">Reference proteome</keyword>
<evidence type="ECO:0000313" key="2">
    <source>
        <dbReference type="Proteomes" id="UP000198642"/>
    </source>
</evidence>
<dbReference type="STRING" id="237679.SAMN04488072_101434"/>
<dbReference type="OrthoDB" id="1842465at2"/>
<dbReference type="Proteomes" id="UP000198642">
    <property type="component" value="Unassembled WGS sequence"/>
</dbReference>
<name>A0A1I0VI31_9BACI</name>
<evidence type="ECO:0000313" key="1">
    <source>
        <dbReference type="EMBL" id="SFA75972.1"/>
    </source>
</evidence>
<accession>A0A1I0VI31</accession>
<sequence>MGFTDILLPDDIRNEKLLKADPLYDRLDKKQQEEAVAAAVQTGESYAAWLRQHFKEGCISEVLLALDINVKQEHVPNARLSPYSIYRIKTKTITLHVNIIEDLVEDLIKITNEISYDELSENVMNVILFHELFHHLEESKFKKASKQYQVKVINLGFFSISSGIKALSEIGAHTFTKACIGDIERYLNITTKEVCEYEF</sequence>
<dbReference type="AlphaFoldDB" id="A0A1I0VI31"/>
<proteinExistence type="predicted"/>
<dbReference type="RefSeq" id="WP_090232865.1">
    <property type="nucleotide sequence ID" value="NZ_FOJW01000001.1"/>
</dbReference>
<dbReference type="EMBL" id="FOJW01000001">
    <property type="protein sequence ID" value="SFA75972.1"/>
    <property type="molecule type" value="Genomic_DNA"/>
</dbReference>
<protein>
    <submittedName>
        <fullName evidence="1">Uncharacterized protein</fullName>
    </submittedName>
</protein>